<reference evidence="4" key="1">
    <citation type="journal article" date="2023" name="Plant Biotechnol. J.">
        <title>Chromosome-level wild Hevea brasiliensis genome provides new tools for genomic-assisted breeding and valuable loci to elevate rubber yield.</title>
        <authorList>
            <person name="Cheng H."/>
            <person name="Song X."/>
            <person name="Hu Y."/>
            <person name="Wu T."/>
            <person name="Yang Q."/>
            <person name="An Z."/>
            <person name="Feng S."/>
            <person name="Deng Z."/>
            <person name="Wu W."/>
            <person name="Zeng X."/>
            <person name="Tu M."/>
            <person name="Wang X."/>
            <person name="Huang H."/>
        </authorList>
    </citation>
    <scope>NUCLEOTIDE SEQUENCE</scope>
    <source>
        <strain evidence="4">MT/VB/25A 57/8</strain>
    </source>
</reference>
<protein>
    <recommendedName>
        <fullName evidence="3">ENT domain-containing protein</fullName>
    </recommendedName>
</protein>
<keyword evidence="5" id="KW-1185">Reference proteome</keyword>
<dbReference type="Pfam" id="PF03735">
    <property type="entry name" value="ENT"/>
    <property type="match status" value="1"/>
</dbReference>
<dbReference type="SMART" id="SM00743">
    <property type="entry name" value="Agenet"/>
    <property type="match status" value="2"/>
</dbReference>
<dbReference type="EMBL" id="JARPOI010000004">
    <property type="protein sequence ID" value="KAJ9184000.1"/>
    <property type="molecule type" value="Genomic_DNA"/>
</dbReference>
<dbReference type="PANTHER" id="PTHR31917">
    <property type="entry name" value="AGENET DOMAIN-CONTAINING PROTEIN-RELATED"/>
    <property type="match status" value="1"/>
</dbReference>
<dbReference type="SUPFAM" id="SSF158639">
    <property type="entry name" value="ENT-like"/>
    <property type="match status" value="1"/>
</dbReference>
<comment type="subcellular location">
    <subcellularLocation>
        <location evidence="1">Nucleus</location>
    </subcellularLocation>
</comment>
<dbReference type="Proteomes" id="UP001174677">
    <property type="component" value="Chromosome 4"/>
</dbReference>
<dbReference type="Pfam" id="PF05641">
    <property type="entry name" value="Agenet"/>
    <property type="match status" value="1"/>
</dbReference>
<feature type="domain" description="ENT" evidence="3">
    <location>
        <begin position="348"/>
        <end position="412"/>
    </location>
</feature>
<evidence type="ECO:0000313" key="4">
    <source>
        <dbReference type="EMBL" id="KAJ9184000.1"/>
    </source>
</evidence>
<name>A0ABQ9MYI0_HEVBR</name>
<evidence type="ECO:0000259" key="3">
    <source>
        <dbReference type="PROSITE" id="PS51138"/>
    </source>
</evidence>
<gene>
    <name evidence="4" type="ORF">P3X46_007788</name>
</gene>
<dbReference type="SMART" id="SM01191">
    <property type="entry name" value="ENT"/>
    <property type="match status" value="1"/>
</dbReference>
<organism evidence="4 5">
    <name type="scientific">Hevea brasiliensis</name>
    <name type="common">Para rubber tree</name>
    <name type="synonym">Siphonia brasiliensis</name>
    <dbReference type="NCBI Taxonomy" id="3981"/>
    <lineage>
        <taxon>Eukaryota</taxon>
        <taxon>Viridiplantae</taxon>
        <taxon>Streptophyta</taxon>
        <taxon>Embryophyta</taxon>
        <taxon>Tracheophyta</taxon>
        <taxon>Spermatophyta</taxon>
        <taxon>Magnoliopsida</taxon>
        <taxon>eudicotyledons</taxon>
        <taxon>Gunneridae</taxon>
        <taxon>Pentapetalae</taxon>
        <taxon>rosids</taxon>
        <taxon>fabids</taxon>
        <taxon>Malpighiales</taxon>
        <taxon>Euphorbiaceae</taxon>
        <taxon>Crotonoideae</taxon>
        <taxon>Micrandreae</taxon>
        <taxon>Hevea</taxon>
    </lineage>
</organism>
<dbReference type="InterPro" id="IPR014002">
    <property type="entry name" value="Agenet_dom_plant"/>
</dbReference>
<dbReference type="InterPro" id="IPR036142">
    <property type="entry name" value="ENT_dom-like_sf"/>
</dbReference>
<accession>A0ABQ9MYI0</accession>
<evidence type="ECO:0000256" key="1">
    <source>
        <dbReference type="ARBA" id="ARBA00004123"/>
    </source>
</evidence>
<dbReference type="Gene3D" id="1.10.1240.40">
    <property type="entry name" value="ENT domain"/>
    <property type="match status" value="1"/>
</dbReference>
<sequence>MRFRKRSNVEVFCKKGGPSGAWRCGEIVFSGNGHDYSVTYDSPSSKNNEDLVEKVSRKAIRPCPPPLDDASNSWTAGDVVEVLDDLYWKAAAILKVFSQNYYFVRLIGSSRELRIHKSNIRMRQLWEDGKWVVIGKGSGFREDVKSNKLSTFSCYQYISPRMPQAKAKTKVHAGNNCFTVENDAGFQDSCIATARTLKRASDVKECNGKVLKMRATQKKGEHQLAMPGCSSSFMQKVGVVAYPGECLGETYMYTSPYNQTIESYQMEREAPNYRVETFQARSFEANDYSNDECSVGSCSVISNSPSKLSCHILEGNSRDADSLSSGAESFYGRGDEEKKCTLSLEENVSVGIHMLELHAYRCTLEALHASGPLNWEQEALLTNLRISLNISNDEHLMELRNLISTRTSVHIR</sequence>
<evidence type="ECO:0000256" key="2">
    <source>
        <dbReference type="ARBA" id="ARBA00023242"/>
    </source>
</evidence>
<proteinExistence type="predicted"/>
<dbReference type="PANTHER" id="PTHR31917:SF146">
    <property type="entry name" value="PLANT TUDOR-LIKE RNA-BINDING PROTEIN-RELATED"/>
    <property type="match status" value="1"/>
</dbReference>
<dbReference type="PROSITE" id="PS51138">
    <property type="entry name" value="ENT"/>
    <property type="match status" value="1"/>
</dbReference>
<keyword evidence="2" id="KW-0539">Nucleus</keyword>
<evidence type="ECO:0000313" key="5">
    <source>
        <dbReference type="Proteomes" id="UP001174677"/>
    </source>
</evidence>
<comment type="caution">
    <text evidence="4">The sequence shown here is derived from an EMBL/GenBank/DDBJ whole genome shotgun (WGS) entry which is preliminary data.</text>
</comment>
<dbReference type="InterPro" id="IPR008395">
    <property type="entry name" value="Agenet-like_dom"/>
</dbReference>
<dbReference type="InterPro" id="IPR005491">
    <property type="entry name" value="ENT_dom"/>
</dbReference>